<organism evidence="3 4">
    <name type="scientific">Moniliophthora roreri</name>
    <name type="common">Frosty pod rot fungus</name>
    <name type="synonym">Monilia roreri</name>
    <dbReference type="NCBI Taxonomy" id="221103"/>
    <lineage>
        <taxon>Eukaryota</taxon>
        <taxon>Fungi</taxon>
        <taxon>Dikarya</taxon>
        <taxon>Basidiomycota</taxon>
        <taxon>Agaricomycotina</taxon>
        <taxon>Agaricomycetes</taxon>
        <taxon>Agaricomycetidae</taxon>
        <taxon>Agaricales</taxon>
        <taxon>Marasmiineae</taxon>
        <taxon>Marasmiaceae</taxon>
        <taxon>Moniliophthora</taxon>
    </lineage>
</organism>
<proteinExistence type="predicted"/>
<keyword evidence="2" id="KW-0472">Membrane</keyword>
<comment type="caution">
    <text evidence="3">The sequence shown here is derived from an EMBL/GenBank/DDBJ whole genome shotgun (WGS) entry which is preliminary data.</text>
</comment>
<name>A0A0W0FTR3_MONRR</name>
<protein>
    <submittedName>
        <fullName evidence="3">Uncharacterized protein</fullName>
    </submittedName>
</protein>
<keyword evidence="2" id="KW-0812">Transmembrane</keyword>
<reference evidence="3 4" key="1">
    <citation type="submission" date="2015-12" db="EMBL/GenBank/DDBJ databases">
        <title>Draft genome sequence of Moniliophthora roreri, the causal agent of frosty pod rot of cacao.</title>
        <authorList>
            <person name="Aime M.C."/>
            <person name="Diaz-Valderrama J.R."/>
            <person name="Kijpornyongpan T."/>
            <person name="Phillips-Mora W."/>
        </authorList>
    </citation>
    <scope>NUCLEOTIDE SEQUENCE [LARGE SCALE GENOMIC DNA]</scope>
    <source>
        <strain evidence="3 4">MCA 2952</strain>
    </source>
</reference>
<dbReference type="EMBL" id="LATX01001644">
    <property type="protein sequence ID" value="KTB39708.1"/>
    <property type="molecule type" value="Genomic_DNA"/>
</dbReference>
<feature type="transmembrane region" description="Helical" evidence="2">
    <location>
        <begin position="66"/>
        <end position="87"/>
    </location>
</feature>
<evidence type="ECO:0000313" key="3">
    <source>
        <dbReference type="EMBL" id="KTB39708.1"/>
    </source>
</evidence>
<sequence>MVQSPAELTQVSSNSSQNDSRELTPSFSHGPLFIGAILTILLFGISVTQTCVYWSTYNKDHWFLRYFVLLLFIADAVHCVFITIYLYDSVIIHFGDVAFLAAPNWVEQSM</sequence>
<dbReference type="AlphaFoldDB" id="A0A0W0FTR3"/>
<keyword evidence="2" id="KW-1133">Transmembrane helix</keyword>
<dbReference type="PANTHER" id="PTHR40465:SF1">
    <property type="entry name" value="DUF6534 DOMAIN-CONTAINING PROTEIN"/>
    <property type="match status" value="1"/>
</dbReference>
<gene>
    <name evidence="3" type="ORF">WG66_7740</name>
</gene>
<evidence type="ECO:0000256" key="2">
    <source>
        <dbReference type="SAM" id="Phobius"/>
    </source>
</evidence>
<evidence type="ECO:0000256" key="1">
    <source>
        <dbReference type="SAM" id="MobiDB-lite"/>
    </source>
</evidence>
<feature type="transmembrane region" description="Helical" evidence="2">
    <location>
        <begin position="32"/>
        <end position="54"/>
    </location>
</feature>
<evidence type="ECO:0000313" key="4">
    <source>
        <dbReference type="Proteomes" id="UP000054988"/>
    </source>
</evidence>
<accession>A0A0W0FTR3</accession>
<dbReference type="PANTHER" id="PTHR40465">
    <property type="entry name" value="CHROMOSOME 1, WHOLE GENOME SHOTGUN SEQUENCE"/>
    <property type="match status" value="1"/>
</dbReference>
<feature type="region of interest" description="Disordered" evidence="1">
    <location>
        <begin position="1"/>
        <end position="23"/>
    </location>
</feature>
<dbReference type="Proteomes" id="UP000054988">
    <property type="component" value="Unassembled WGS sequence"/>
</dbReference>